<dbReference type="GO" id="GO:0000712">
    <property type="term" value="P:resolution of meiotic recombination intermediates"/>
    <property type="evidence" value="ECO:0007669"/>
    <property type="project" value="TreeGrafter"/>
</dbReference>
<evidence type="ECO:0000256" key="3">
    <source>
        <dbReference type="SAM" id="MobiDB-lite"/>
    </source>
</evidence>
<accession>A0A8J5XN38</accession>
<dbReference type="InterPro" id="IPR049363">
    <property type="entry name" value="RMI1_N"/>
</dbReference>
<dbReference type="Proteomes" id="UP000751190">
    <property type="component" value="Unassembled WGS sequence"/>
</dbReference>
<dbReference type="OMA" id="LPLQQCG"/>
<organism evidence="6 7">
    <name type="scientific">Diacronema lutheri</name>
    <name type="common">Unicellular marine alga</name>
    <name type="synonym">Monochrysis lutheri</name>
    <dbReference type="NCBI Taxonomy" id="2081491"/>
    <lineage>
        <taxon>Eukaryota</taxon>
        <taxon>Haptista</taxon>
        <taxon>Haptophyta</taxon>
        <taxon>Pavlovophyceae</taxon>
        <taxon>Pavlovales</taxon>
        <taxon>Pavlovaceae</taxon>
        <taxon>Diacronema</taxon>
    </lineage>
</organism>
<feature type="compositionally biased region" description="Gly residues" evidence="3">
    <location>
        <begin position="183"/>
        <end position="194"/>
    </location>
</feature>
<proteinExistence type="inferred from homology"/>
<dbReference type="AlphaFoldDB" id="A0A8J5XN38"/>
<evidence type="ECO:0000259" key="4">
    <source>
        <dbReference type="Pfam" id="PF08585"/>
    </source>
</evidence>
<feature type="compositionally biased region" description="Gly residues" evidence="3">
    <location>
        <begin position="558"/>
        <end position="579"/>
    </location>
</feature>
<feature type="region of interest" description="Disordered" evidence="3">
    <location>
        <begin position="382"/>
        <end position="411"/>
    </location>
</feature>
<evidence type="ECO:0000259" key="5">
    <source>
        <dbReference type="Pfam" id="PF21000"/>
    </source>
</evidence>
<dbReference type="SMART" id="SM01161">
    <property type="entry name" value="DUF1767"/>
    <property type="match status" value="1"/>
</dbReference>
<feature type="region of interest" description="Disordered" evidence="3">
    <location>
        <begin position="553"/>
        <end position="582"/>
    </location>
</feature>
<dbReference type="GO" id="GO:0000724">
    <property type="term" value="P:double-strand break repair via homologous recombination"/>
    <property type="evidence" value="ECO:0007669"/>
    <property type="project" value="TreeGrafter"/>
</dbReference>
<evidence type="ECO:0000313" key="6">
    <source>
        <dbReference type="EMBL" id="KAG8464912.1"/>
    </source>
</evidence>
<dbReference type="InterPro" id="IPR042470">
    <property type="entry name" value="RMI1_N_C_sf"/>
</dbReference>
<evidence type="ECO:0000256" key="2">
    <source>
        <dbReference type="ARBA" id="ARBA00018987"/>
    </source>
</evidence>
<comment type="caution">
    <text evidence="6">The sequence shown here is derived from an EMBL/GenBank/DDBJ whole genome shotgun (WGS) entry which is preliminary data.</text>
</comment>
<feature type="region of interest" description="Disordered" evidence="3">
    <location>
        <begin position="598"/>
        <end position="624"/>
    </location>
</feature>
<keyword evidence="7" id="KW-1185">Reference proteome</keyword>
<feature type="domain" description="RecQ mediated genome instability protein 1 OB-fold" evidence="4">
    <location>
        <begin position="98"/>
        <end position="173"/>
    </location>
</feature>
<comment type="similarity">
    <text evidence="1">Belongs to the RMI1 family.</text>
</comment>
<dbReference type="GO" id="GO:0016604">
    <property type="term" value="C:nuclear body"/>
    <property type="evidence" value="ECO:0007669"/>
    <property type="project" value="TreeGrafter"/>
</dbReference>
<reference evidence="6" key="1">
    <citation type="submission" date="2021-05" db="EMBL/GenBank/DDBJ databases">
        <title>The genome of the haptophyte Pavlova lutheri (Diacronema luteri, Pavlovales) - a model for lipid biosynthesis in eukaryotic algae.</title>
        <authorList>
            <person name="Hulatt C.J."/>
            <person name="Posewitz M.C."/>
        </authorList>
    </citation>
    <scope>NUCLEOTIDE SEQUENCE</scope>
    <source>
        <strain evidence="6">NIVA-4/92</strain>
    </source>
</reference>
<feature type="compositionally biased region" description="Polar residues" evidence="3">
    <location>
        <begin position="442"/>
        <end position="451"/>
    </location>
</feature>
<feature type="region of interest" description="Disordered" evidence="3">
    <location>
        <begin position="183"/>
        <end position="207"/>
    </location>
</feature>
<feature type="domain" description="RMI1 N-terminal" evidence="5">
    <location>
        <begin position="21"/>
        <end position="60"/>
    </location>
</feature>
<dbReference type="PANTHER" id="PTHR14790">
    <property type="entry name" value="RECQ-MEDIATED GENOME INSTABILITY PROTEIN 1 RMI1"/>
    <property type="match status" value="1"/>
</dbReference>
<sequence>MPLDACGGVGPSLVCELEALRLSAREDWLAACVANARAGPPAALLEHVVRQLLAADMRACAGRPALPGGAGSVVRARLAGSFVLQVDELVDVARKRDERAADTPAGARRVLKARLTDGFSSVCGIEYTPLPELSPALPPGAKVLVSNPVVRRGLLLLAAENTRLLGGGGVAALAAALRDAAPAGGGGGGSGGGSDAPRPTAPAGSCAHADVAPLASGSAPLGALPLDAAAAGVGGFAAAPPPLPARGAEPWPPPLCVRGAPGGEASAPLGAPHNLPLQQCGGQPHNLPLQQCGGQPHSLPLQQCGGQPHNLPLQQCGGQPHNLPLQQCGGQPHGRGAGRVWACGACASRDNGELALSCAFCATPRPVDAVWRELALPAAPGASAAGVGAGRAPDAARDAPPAAGAPAAGAPAAGASVAGASVAGAFGGVAAVQHSAAPRAHGTSSALSSGCAQPRPLPPPFAPHAEDRAAPPPPQPPTAGPALRAPPGAPPLPSGAARDVAAACVHGLANAAERGGGLAAAPLASERPCGSTDLACARASRLSLSRKRPLAAALSAGPSGGGCGGEGGGAGREGGGAHGADGEYASASADWAAQPGAGAQCASQAATTPSSSSSPPAPAGAGDGASAAAGVVELFTAEWDAALAHGAPFVLRVREICVREYSFRNAPRRGGAGGAGDAGSAGAARQVACSEGHAEGARMEVESGGDDEVLFDFAIALSSPPPAAAAATSGAPLAAAVDETPSSGCAPAVPAALRPMMSICARLSHALALQLVGLSAREVLARIQAPDGRRAAKKALRRCVEPLRGVACDVQVCDGTLVLLARHVRVNT</sequence>
<dbReference type="GO" id="GO:0031422">
    <property type="term" value="C:RecQ family helicase-topoisomerase III complex"/>
    <property type="evidence" value="ECO:0007669"/>
    <property type="project" value="TreeGrafter"/>
</dbReference>
<feature type="region of interest" description="Disordered" evidence="3">
    <location>
        <begin position="440"/>
        <end position="496"/>
    </location>
</feature>
<feature type="compositionally biased region" description="Pro residues" evidence="3">
    <location>
        <begin position="470"/>
        <end position="479"/>
    </location>
</feature>
<dbReference type="PANTHER" id="PTHR14790:SF15">
    <property type="entry name" value="RECQ-MEDIATED GENOME INSTABILITY PROTEIN 1"/>
    <property type="match status" value="1"/>
</dbReference>
<evidence type="ECO:0000256" key="1">
    <source>
        <dbReference type="ARBA" id="ARBA00006395"/>
    </source>
</evidence>
<protein>
    <recommendedName>
        <fullName evidence="2">RecQ-mediated genome instability protein 1</fullName>
    </recommendedName>
</protein>
<gene>
    <name evidence="6" type="ORF">KFE25_012275</name>
</gene>
<evidence type="ECO:0000313" key="7">
    <source>
        <dbReference type="Proteomes" id="UP000751190"/>
    </source>
</evidence>
<dbReference type="Gene3D" id="2.40.50.770">
    <property type="entry name" value="RecQ-mediated genome instability protein Rmi1, C-terminal domain"/>
    <property type="match status" value="1"/>
</dbReference>
<name>A0A8J5XN38_DIALT</name>
<dbReference type="InterPro" id="IPR013894">
    <property type="entry name" value="RMI1_OB"/>
</dbReference>
<dbReference type="OrthoDB" id="341511at2759"/>
<dbReference type="Pfam" id="PF21000">
    <property type="entry name" value="RMI1_N_N"/>
    <property type="match status" value="1"/>
</dbReference>
<dbReference type="Pfam" id="PF08585">
    <property type="entry name" value="RMI1_N_C"/>
    <property type="match status" value="1"/>
</dbReference>
<dbReference type="EMBL" id="JAGTXO010000011">
    <property type="protein sequence ID" value="KAG8464912.1"/>
    <property type="molecule type" value="Genomic_DNA"/>
</dbReference>
<feature type="compositionally biased region" description="Low complexity" evidence="3">
    <location>
        <begin position="602"/>
        <end position="614"/>
    </location>
</feature>